<dbReference type="Proteomes" id="UP000887574">
    <property type="component" value="Unplaced"/>
</dbReference>
<dbReference type="InterPro" id="IPR009071">
    <property type="entry name" value="HMG_box_dom"/>
</dbReference>
<evidence type="ECO:0000259" key="2">
    <source>
        <dbReference type="PROSITE" id="PS50118"/>
    </source>
</evidence>
<feature type="domain" description="HMG box" evidence="2">
    <location>
        <begin position="332"/>
        <end position="397"/>
    </location>
</feature>
<sequence>MSLTCSECPSQCPKNFSNLEKYEIHLANDHFELNVYECSCCTFAKFPTESTLIEHYNLIHRKEHFSIVYTLNPERIRKRNKIQEILNRSIFQIKKEMFEARDAYQRQATNSNSGAIHELIELSDDEVAVSIREPVVCQSKKAKAVSTLPHYPRKKAQRKELATKLNAQQQPHLTIVSPPLAQISIPEKEQQQQSQPVHQPCLMSSSNQLVVQEQHYTTAADSTWTPDTTTSPNQLQLYYTAINPPPEDDPATPNTQQTYYASTSSNADEYQQVIVVDSYEQQQDEQQQHIIGSVTQPPTTQLHFHPQESINGHNQLPPLFNTPPSQPLHKLPIKPRAAYQFFQRHYRKELQRYAQENGHSFTEAAKSAWDNYEDKSVWFNMQAQDKQRYELELQALNLRRR</sequence>
<organism evidence="3 4">
    <name type="scientific">Ditylenchus dipsaci</name>
    <dbReference type="NCBI Taxonomy" id="166011"/>
    <lineage>
        <taxon>Eukaryota</taxon>
        <taxon>Metazoa</taxon>
        <taxon>Ecdysozoa</taxon>
        <taxon>Nematoda</taxon>
        <taxon>Chromadorea</taxon>
        <taxon>Rhabditida</taxon>
        <taxon>Tylenchina</taxon>
        <taxon>Tylenchomorpha</taxon>
        <taxon>Sphaerularioidea</taxon>
        <taxon>Anguinidae</taxon>
        <taxon>Anguininae</taxon>
        <taxon>Ditylenchus</taxon>
    </lineage>
</organism>
<dbReference type="GO" id="GO:0003677">
    <property type="term" value="F:DNA binding"/>
    <property type="evidence" value="ECO:0007669"/>
    <property type="project" value="UniProtKB-UniRule"/>
</dbReference>
<name>A0A915ELJ9_9BILA</name>
<dbReference type="Gene3D" id="3.30.160.60">
    <property type="entry name" value="Classic Zinc Finger"/>
    <property type="match status" value="1"/>
</dbReference>
<dbReference type="PROSITE" id="PS50118">
    <property type="entry name" value="HMG_BOX_2"/>
    <property type="match status" value="1"/>
</dbReference>
<dbReference type="PROSITE" id="PS00028">
    <property type="entry name" value="ZINC_FINGER_C2H2_1"/>
    <property type="match status" value="1"/>
</dbReference>
<protein>
    <submittedName>
        <fullName evidence="4">HMG box domain-containing protein</fullName>
    </submittedName>
</protein>
<dbReference type="AlphaFoldDB" id="A0A915ELJ9"/>
<keyword evidence="3" id="KW-1185">Reference proteome</keyword>
<dbReference type="InterPro" id="IPR013087">
    <property type="entry name" value="Znf_C2H2_type"/>
</dbReference>
<dbReference type="SMART" id="SM00355">
    <property type="entry name" value="ZnF_C2H2"/>
    <property type="match status" value="2"/>
</dbReference>
<dbReference type="SUPFAM" id="SSF47095">
    <property type="entry name" value="HMG-box"/>
    <property type="match status" value="1"/>
</dbReference>
<reference evidence="4" key="1">
    <citation type="submission" date="2022-11" db="UniProtKB">
        <authorList>
            <consortium name="WormBaseParasite"/>
        </authorList>
    </citation>
    <scope>IDENTIFICATION</scope>
</reference>
<dbReference type="Pfam" id="PF24446">
    <property type="entry name" value="DUF7565"/>
    <property type="match status" value="1"/>
</dbReference>
<dbReference type="GO" id="GO:0005634">
    <property type="term" value="C:nucleus"/>
    <property type="evidence" value="ECO:0007669"/>
    <property type="project" value="UniProtKB-UniRule"/>
</dbReference>
<dbReference type="InterPro" id="IPR036910">
    <property type="entry name" value="HMG_box_dom_sf"/>
</dbReference>
<dbReference type="WBParaSite" id="jg7183">
    <property type="protein sequence ID" value="jg7183"/>
    <property type="gene ID" value="jg7183"/>
</dbReference>
<proteinExistence type="predicted"/>
<keyword evidence="1" id="KW-0238">DNA-binding</keyword>
<dbReference type="InterPro" id="IPR055987">
    <property type="entry name" value="DUF7565"/>
</dbReference>
<dbReference type="CDD" id="cd00084">
    <property type="entry name" value="HMG-box_SF"/>
    <property type="match status" value="1"/>
</dbReference>
<keyword evidence="1" id="KW-0539">Nucleus</keyword>
<evidence type="ECO:0000256" key="1">
    <source>
        <dbReference type="PROSITE-ProRule" id="PRU00267"/>
    </source>
</evidence>
<evidence type="ECO:0000313" key="4">
    <source>
        <dbReference type="WBParaSite" id="jg7183"/>
    </source>
</evidence>
<evidence type="ECO:0000313" key="3">
    <source>
        <dbReference type="Proteomes" id="UP000887574"/>
    </source>
</evidence>
<feature type="DNA-binding region" description="HMG box" evidence="1">
    <location>
        <begin position="332"/>
        <end position="397"/>
    </location>
</feature>
<dbReference type="Gene3D" id="1.10.30.10">
    <property type="entry name" value="High mobility group box domain"/>
    <property type="match status" value="1"/>
</dbReference>
<accession>A0A915ELJ9</accession>